<keyword evidence="4" id="KW-0808">Transferase</keyword>
<dbReference type="Proteomes" id="UP000011910">
    <property type="component" value="Unassembled WGS sequence"/>
</dbReference>
<dbReference type="EMBL" id="AODQ01000008">
    <property type="protein sequence ID" value="EMR04260.1"/>
    <property type="molecule type" value="Genomic_DNA"/>
</dbReference>
<evidence type="ECO:0000256" key="6">
    <source>
        <dbReference type="ARBA" id="ARBA00022989"/>
    </source>
</evidence>
<evidence type="ECO:0000259" key="9">
    <source>
        <dbReference type="Pfam" id="PF13231"/>
    </source>
</evidence>
<feature type="domain" description="Glycosyltransferase RgtA/B/C/D-like" evidence="9">
    <location>
        <begin position="86"/>
        <end position="238"/>
    </location>
</feature>
<keyword evidence="11" id="KW-1185">Reference proteome</keyword>
<evidence type="ECO:0000256" key="1">
    <source>
        <dbReference type="ARBA" id="ARBA00004651"/>
    </source>
</evidence>
<comment type="subcellular location">
    <subcellularLocation>
        <location evidence="1">Cell membrane</location>
        <topology evidence="1">Multi-pass membrane protein</topology>
    </subcellularLocation>
</comment>
<dbReference type="GO" id="GO:0005886">
    <property type="term" value="C:plasma membrane"/>
    <property type="evidence" value="ECO:0007669"/>
    <property type="project" value="UniProtKB-SubCell"/>
</dbReference>
<evidence type="ECO:0000256" key="4">
    <source>
        <dbReference type="ARBA" id="ARBA00022679"/>
    </source>
</evidence>
<keyword evidence="6 8" id="KW-1133">Transmembrane helix</keyword>
<feature type="transmembrane region" description="Helical" evidence="8">
    <location>
        <begin position="445"/>
        <end position="465"/>
    </location>
</feature>
<sequence length="473" mass="54229">MSAAPVYLLRKFLRLPGLIFWIMALGMLFRCLFVFVASKAFYPNLEGLAAYNGDSNSYIFSAQNLLVLGEYTFDTQNPEAYFGREPGYPFFLLLHFFLFGPGLGLQAVVISQLLLDVVAIFLLYRISQRFFHPLAAPVLALVYALYPFTVVWIPVIGTELFATFLTVLFFYAFVYWRTKRWGYVAIGVLAAACLLTRMYLGALLLVPFLGILWESRFRIRTMVLQGSLCMAGFLVVYVAWPIRNYLQANEVILLKPATAGYPEYSSDYNAFRNWVQLWETDVDYYTERVFQDSTIAVFPEQVLATEEERNIARRALILTLSCSKGFQYQAREAFAAHEPVYTEECTAQATVLFDSLAMLYRNRKPLQAALYVPGKNIKKLFLKSETKGEGSAMVRILFGYRSVLLILAFGSLFYFRTYKTWTVAAFPLFMYLFICIGIRQLEMRYILQADVLMLLLLCPLAIKWLQPSKGKLL</sequence>
<dbReference type="PANTHER" id="PTHR33908:SF11">
    <property type="entry name" value="MEMBRANE PROTEIN"/>
    <property type="match status" value="1"/>
</dbReference>
<feature type="transmembrane region" description="Helical" evidence="8">
    <location>
        <begin position="183"/>
        <end position="213"/>
    </location>
</feature>
<proteinExistence type="predicted"/>
<dbReference type="STRING" id="1279009.ADICEAN_00546"/>
<dbReference type="eggNOG" id="COG1807">
    <property type="taxonomic scope" value="Bacteria"/>
</dbReference>
<dbReference type="Pfam" id="PF13231">
    <property type="entry name" value="PMT_2"/>
    <property type="match status" value="1"/>
</dbReference>
<organism evidence="10 11">
    <name type="scientific">Cesiribacter andamanensis AMV16</name>
    <dbReference type="NCBI Taxonomy" id="1279009"/>
    <lineage>
        <taxon>Bacteria</taxon>
        <taxon>Pseudomonadati</taxon>
        <taxon>Bacteroidota</taxon>
        <taxon>Cytophagia</taxon>
        <taxon>Cytophagales</taxon>
        <taxon>Cesiribacteraceae</taxon>
        <taxon>Cesiribacter</taxon>
    </lineage>
</organism>
<comment type="caution">
    <text evidence="10">The sequence shown here is derived from an EMBL/GenBank/DDBJ whole genome shotgun (WGS) entry which is preliminary data.</text>
</comment>
<dbReference type="InterPro" id="IPR050297">
    <property type="entry name" value="LipidA_mod_glycosyltrf_83"/>
</dbReference>
<evidence type="ECO:0000256" key="5">
    <source>
        <dbReference type="ARBA" id="ARBA00022692"/>
    </source>
</evidence>
<evidence type="ECO:0000256" key="3">
    <source>
        <dbReference type="ARBA" id="ARBA00022676"/>
    </source>
</evidence>
<feature type="transmembrane region" description="Helical" evidence="8">
    <location>
        <begin position="219"/>
        <end position="240"/>
    </location>
</feature>
<feature type="transmembrane region" description="Helical" evidence="8">
    <location>
        <begin position="130"/>
        <end position="146"/>
    </location>
</feature>
<feature type="transmembrane region" description="Helical" evidence="8">
    <location>
        <begin position="392"/>
        <end position="415"/>
    </location>
</feature>
<feature type="transmembrane region" description="Helical" evidence="8">
    <location>
        <begin position="152"/>
        <end position="176"/>
    </location>
</feature>
<feature type="transmembrane region" description="Helical" evidence="8">
    <location>
        <begin position="12"/>
        <end position="37"/>
    </location>
</feature>
<feature type="transmembrane region" description="Helical" evidence="8">
    <location>
        <begin position="90"/>
        <end position="123"/>
    </location>
</feature>
<evidence type="ECO:0000256" key="2">
    <source>
        <dbReference type="ARBA" id="ARBA00022475"/>
    </source>
</evidence>
<evidence type="ECO:0000313" key="11">
    <source>
        <dbReference type="Proteomes" id="UP000011910"/>
    </source>
</evidence>
<dbReference type="GO" id="GO:0016763">
    <property type="term" value="F:pentosyltransferase activity"/>
    <property type="evidence" value="ECO:0007669"/>
    <property type="project" value="TreeGrafter"/>
</dbReference>
<name>M7NRG0_9BACT</name>
<reference evidence="10 11" key="1">
    <citation type="journal article" date="2013" name="Genome Announc.">
        <title>Draft Genome Sequence of Cesiribacter andamanensis Strain AMV16T, Isolated from a Soil Sample from a Mud Volcano in the Andaman Islands, India.</title>
        <authorList>
            <person name="Shivaji S."/>
            <person name="Ara S."/>
            <person name="Begum Z."/>
            <person name="Srinivas T.N."/>
            <person name="Singh A."/>
            <person name="Kumar Pinnaka A."/>
        </authorList>
    </citation>
    <scope>NUCLEOTIDE SEQUENCE [LARGE SCALE GENOMIC DNA]</scope>
    <source>
        <strain evidence="10 11">AMV16</strain>
    </source>
</reference>
<feature type="transmembrane region" description="Helical" evidence="8">
    <location>
        <begin position="421"/>
        <end position="438"/>
    </location>
</feature>
<evidence type="ECO:0000313" key="10">
    <source>
        <dbReference type="EMBL" id="EMR04260.1"/>
    </source>
</evidence>
<accession>M7NRG0</accession>
<gene>
    <name evidence="10" type="ORF">ADICEAN_00546</name>
</gene>
<keyword evidence="5 8" id="KW-0812">Transmembrane</keyword>
<keyword evidence="3" id="KW-0328">Glycosyltransferase</keyword>
<dbReference type="GO" id="GO:0009103">
    <property type="term" value="P:lipopolysaccharide biosynthetic process"/>
    <property type="evidence" value="ECO:0007669"/>
    <property type="project" value="UniProtKB-ARBA"/>
</dbReference>
<dbReference type="RefSeq" id="WP_009193953.1">
    <property type="nucleotide sequence ID" value="NZ_AODQ01000008.1"/>
</dbReference>
<protein>
    <recommendedName>
        <fullName evidence="9">Glycosyltransferase RgtA/B/C/D-like domain-containing protein</fullName>
    </recommendedName>
</protein>
<dbReference type="InterPro" id="IPR038731">
    <property type="entry name" value="RgtA/B/C-like"/>
</dbReference>
<dbReference type="PANTHER" id="PTHR33908">
    <property type="entry name" value="MANNOSYLTRANSFERASE YKCB-RELATED"/>
    <property type="match status" value="1"/>
</dbReference>
<keyword evidence="2" id="KW-1003">Cell membrane</keyword>
<evidence type="ECO:0000256" key="8">
    <source>
        <dbReference type="SAM" id="Phobius"/>
    </source>
</evidence>
<dbReference type="AlphaFoldDB" id="M7NRG0"/>
<evidence type="ECO:0000256" key="7">
    <source>
        <dbReference type="ARBA" id="ARBA00023136"/>
    </source>
</evidence>
<keyword evidence="7 8" id="KW-0472">Membrane</keyword>
<dbReference type="OrthoDB" id="868936at2"/>